<keyword evidence="2 7" id="KW-0132">Cell division</keyword>
<feature type="binding site" evidence="7">
    <location>
        <position position="500"/>
    </location>
    <ligand>
        <name>meso-2,6-diaminopimelate</name>
        <dbReference type="ChEBI" id="CHEBI:57791"/>
    </ligand>
</feature>
<dbReference type="Proteomes" id="UP000546464">
    <property type="component" value="Unassembled WGS sequence"/>
</dbReference>
<dbReference type="GO" id="GO:0008765">
    <property type="term" value="F:UDP-N-acetylmuramoylalanyl-D-glutamate-2,6-diaminopimelate ligase activity"/>
    <property type="evidence" value="ECO:0007669"/>
    <property type="project" value="UniProtKB-UniRule"/>
</dbReference>
<comment type="cofactor">
    <cofactor evidence="7">
        <name>Mg(2+)</name>
        <dbReference type="ChEBI" id="CHEBI:18420"/>
    </cofactor>
</comment>
<dbReference type="NCBIfam" id="NF001124">
    <property type="entry name" value="PRK00139.1-2"/>
    <property type="match status" value="1"/>
</dbReference>
<feature type="binding site" evidence="7">
    <location>
        <position position="496"/>
    </location>
    <ligand>
        <name>meso-2,6-diaminopimelate</name>
        <dbReference type="ChEBI" id="CHEBI:57791"/>
    </ligand>
</feature>
<dbReference type="Gene3D" id="3.40.1190.10">
    <property type="entry name" value="Mur-like, catalytic domain"/>
    <property type="match status" value="1"/>
</dbReference>
<protein>
    <recommendedName>
        <fullName evidence="7">UDP-N-acetylmuramoyl-L-alanyl-D-glutamate--2,6-diaminopimelate ligase</fullName>
        <ecNumber evidence="7">6.3.2.13</ecNumber>
    </recommendedName>
    <alternativeName>
        <fullName evidence="7">Meso-A2pm-adding enzyme</fullName>
    </alternativeName>
    <alternativeName>
        <fullName evidence="7">Meso-diaminopimelate-adding enzyme</fullName>
    </alternativeName>
    <alternativeName>
        <fullName evidence="7">UDP-MurNAc-L-Ala-D-Glu:meso-diaminopimelate ligase</fullName>
    </alternativeName>
    <alternativeName>
        <fullName evidence="7">UDP-MurNAc-tripeptide synthetase</fullName>
    </alternativeName>
    <alternativeName>
        <fullName evidence="7">UDP-N-acetylmuramyl-tripeptide synthetase</fullName>
    </alternativeName>
</protein>
<comment type="caution">
    <text evidence="12">The sequence shown here is derived from an EMBL/GenBank/DDBJ whole genome shotgun (WGS) entry which is preliminary data.</text>
</comment>
<dbReference type="GO" id="GO:0000287">
    <property type="term" value="F:magnesium ion binding"/>
    <property type="evidence" value="ECO:0007669"/>
    <property type="project" value="UniProtKB-UniRule"/>
</dbReference>
<keyword evidence="7" id="KW-0963">Cytoplasm</keyword>
<feature type="domain" description="Mur ligase central" evidence="11">
    <location>
        <begin position="146"/>
        <end position="350"/>
    </location>
</feature>
<keyword evidence="7 12" id="KW-0436">Ligase</keyword>
<dbReference type="AlphaFoldDB" id="A0A842HFE9"/>
<comment type="caution">
    <text evidence="7">Lacks conserved residue(s) required for the propagation of feature annotation.</text>
</comment>
<feature type="binding site" evidence="7">
    <location>
        <position position="217"/>
    </location>
    <ligand>
        <name>UDP-N-acetyl-alpha-D-muramoyl-L-alanyl-D-glutamate</name>
        <dbReference type="ChEBI" id="CHEBI:83900"/>
    </ligand>
</feature>
<dbReference type="NCBIfam" id="TIGR01085">
    <property type="entry name" value="murE"/>
    <property type="match status" value="1"/>
</dbReference>
<dbReference type="EC" id="6.3.2.13" evidence="7"/>
<feature type="binding site" evidence="7">
    <location>
        <begin position="190"/>
        <end position="191"/>
    </location>
    <ligand>
        <name>UDP-N-acetyl-alpha-D-muramoyl-L-alanyl-D-glutamate</name>
        <dbReference type="ChEBI" id="CHEBI:83900"/>
    </ligand>
</feature>
<evidence type="ECO:0000259" key="9">
    <source>
        <dbReference type="Pfam" id="PF01225"/>
    </source>
</evidence>
<evidence type="ECO:0000313" key="12">
    <source>
        <dbReference type="EMBL" id="MBC2595365.1"/>
    </source>
</evidence>
<dbReference type="GO" id="GO:0005524">
    <property type="term" value="F:ATP binding"/>
    <property type="evidence" value="ECO:0007669"/>
    <property type="project" value="UniProtKB-UniRule"/>
</dbReference>
<feature type="binding site" evidence="7">
    <location>
        <begin position="445"/>
        <end position="448"/>
    </location>
    <ligand>
        <name>meso-2,6-diaminopimelate</name>
        <dbReference type="ChEBI" id="CHEBI:57791"/>
    </ligand>
</feature>
<comment type="PTM">
    <text evidence="7">Carboxylation is probably crucial for Mg(2+) binding and, consequently, for the gamma-phosphate positioning of ATP.</text>
</comment>
<dbReference type="GO" id="GO:0008360">
    <property type="term" value="P:regulation of cell shape"/>
    <property type="evidence" value="ECO:0007669"/>
    <property type="project" value="UniProtKB-KW"/>
</dbReference>
<keyword evidence="7" id="KW-0460">Magnesium</keyword>
<dbReference type="UniPathway" id="UPA00219"/>
<comment type="catalytic activity">
    <reaction evidence="7">
        <text>UDP-N-acetyl-alpha-D-muramoyl-L-alanyl-D-glutamate + meso-2,6-diaminopimelate + ATP = UDP-N-acetyl-alpha-D-muramoyl-L-alanyl-gamma-D-glutamyl-meso-2,6-diaminopimelate + ADP + phosphate + H(+)</text>
        <dbReference type="Rhea" id="RHEA:23676"/>
        <dbReference type="ChEBI" id="CHEBI:15378"/>
        <dbReference type="ChEBI" id="CHEBI:30616"/>
        <dbReference type="ChEBI" id="CHEBI:43474"/>
        <dbReference type="ChEBI" id="CHEBI:57791"/>
        <dbReference type="ChEBI" id="CHEBI:83900"/>
        <dbReference type="ChEBI" id="CHEBI:83905"/>
        <dbReference type="ChEBI" id="CHEBI:456216"/>
        <dbReference type="EC" id="6.3.2.13"/>
    </reaction>
</comment>
<dbReference type="GO" id="GO:0005737">
    <property type="term" value="C:cytoplasm"/>
    <property type="evidence" value="ECO:0007669"/>
    <property type="project" value="UniProtKB-SubCell"/>
</dbReference>
<dbReference type="InterPro" id="IPR035911">
    <property type="entry name" value="MurE/MurF_N"/>
</dbReference>
<proteinExistence type="inferred from homology"/>
<dbReference type="GO" id="GO:0051301">
    <property type="term" value="P:cell division"/>
    <property type="evidence" value="ECO:0007669"/>
    <property type="project" value="UniProtKB-KW"/>
</dbReference>
<evidence type="ECO:0000256" key="2">
    <source>
        <dbReference type="ARBA" id="ARBA00022618"/>
    </source>
</evidence>
<evidence type="ECO:0000259" key="11">
    <source>
        <dbReference type="Pfam" id="PF08245"/>
    </source>
</evidence>
<comment type="pathway">
    <text evidence="7 8">Cell wall biogenesis; peptidoglycan biosynthesis.</text>
</comment>
<sequence>MALPGMELLLGGLRSGRRPFVCSFGMAGGGASSVGPQWPSLDELIKDLPAVNFRGEGKTPVRALVTDSRRVAPGSLFFALGGLRTDGNLYIEEAIDRGAVGIVSESPAESIRQVPYLQVEDCRAALAEVARRFHGRPDDELDLFAVTGTNGKTTVSFLAQHLLADEPHTVGLIGTVHYDLGKRTLPSYKTTPESLDIYSMLSQMVSEGCKQAVVEVSSHAIQQQRVDGVRFPVAAFLNLTQDHIDYHRNMEAYFEAKSRLFTGALGSVPKVALINIDDPYGRRLVGMVPEGVKVITYGVCADADLRAEHIKLGAQGSSFDLVWPEGRVRVETPLLGHYNVANTVAAVGLAYAHGKSPADLVERIASFKGVPGRMEKVVSGQPYQVLVDYAHTDDALSNALTMLREITAGRLLVVFGCGGDRDRTKRPKMTGAVQNFADYAWATADNPRKEDLKQIFDDMRQGVSVPERIAFVDDRRRAISLALQEAGPGDCVLIAGKGHETYQEFSDTVVPFDDRQVARELINLKAIEPDA</sequence>
<comment type="function">
    <text evidence="7">Catalyzes the addition of meso-diaminopimelic acid to the nucleotide precursor UDP-N-acetylmuramoyl-L-alanyl-D-glutamate (UMAG) in the biosynthesis of bacterial cell-wall peptidoglycan.</text>
</comment>
<evidence type="ECO:0000256" key="8">
    <source>
        <dbReference type="RuleBase" id="RU004135"/>
    </source>
</evidence>
<dbReference type="SUPFAM" id="SSF53244">
    <property type="entry name" value="MurD-like peptide ligases, peptide-binding domain"/>
    <property type="match status" value="1"/>
</dbReference>
<reference evidence="12 13" key="1">
    <citation type="submission" date="2020-07" db="EMBL/GenBank/DDBJ databases">
        <authorList>
            <person name="Feng X."/>
        </authorList>
    </citation>
    <scope>NUCLEOTIDE SEQUENCE [LARGE SCALE GENOMIC DNA]</scope>
    <source>
        <strain evidence="12 13">JCM31066</strain>
    </source>
</reference>
<dbReference type="GO" id="GO:0071555">
    <property type="term" value="P:cell wall organization"/>
    <property type="evidence" value="ECO:0007669"/>
    <property type="project" value="UniProtKB-KW"/>
</dbReference>
<keyword evidence="5 7" id="KW-0131">Cell cycle</keyword>
<dbReference type="InterPro" id="IPR013221">
    <property type="entry name" value="Mur_ligase_cen"/>
</dbReference>
<feature type="domain" description="Mur ligase C-terminal" evidence="10">
    <location>
        <begin position="372"/>
        <end position="498"/>
    </location>
</feature>
<evidence type="ECO:0000259" key="10">
    <source>
        <dbReference type="Pfam" id="PF02875"/>
    </source>
</evidence>
<dbReference type="HAMAP" id="MF_00208">
    <property type="entry name" value="MurE"/>
    <property type="match status" value="1"/>
</dbReference>
<keyword evidence="3 7" id="KW-0133">Cell shape</keyword>
<dbReference type="Pfam" id="PF02875">
    <property type="entry name" value="Mur_ligase_C"/>
    <property type="match status" value="1"/>
</dbReference>
<dbReference type="Gene3D" id="3.90.190.20">
    <property type="entry name" value="Mur ligase, C-terminal domain"/>
    <property type="match status" value="1"/>
</dbReference>
<dbReference type="SUPFAM" id="SSF53623">
    <property type="entry name" value="MurD-like peptide ligases, catalytic domain"/>
    <property type="match status" value="1"/>
</dbReference>
<name>A0A842HFE9_9BACT</name>
<dbReference type="InterPro" id="IPR000713">
    <property type="entry name" value="Mur_ligase_N"/>
</dbReference>
<evidence type="ECO:0000313" key="13">
    <source>
        <dbReference type="Proteomes" id="UP000546464"/>
    </source>
</evidence>
<dbReference type="GO" id="GO:0009252">
    <property type="term" value="P:peptidoglycan biosynthetic process"/>
    <property type="evidence" value="ECO:0007669"/>
    <property type="project" value="UniProtKB-UniRule"/>
</dbReference>
<feature type="binding site" evidence="7">
    <location>
        <position position="68"/>
    </location>
    <ligand>
        <name>UDP-N-acetyl-alpha-D-muramoyl-L-alanyl-D-glutamate</name>
        <dbReference type="ChEBI" id="CHEBI:83900"/>
    </ligand>
</feature>
<dbReference type="InterPro" id="IPR036565">
    <property type="entry name" value="Mur-like_cat_sf"/>
</dbReference>
<comment type="subcellular location">
    <subcellularLocation>
        <location evidence="7 8">Cytoplasm</location>
    </subcellularLocation>
</comment>
<feature type="binding site" evidence="7">
    <location>
        <position position="223"/>
    </location>
    <ligand>
        <name>UDP-N-acetyl-alpha-D-muramoyl-L-alanyl-D-glutamate</name>
        <dbReference type="ChEBI" id="CHEBI:83900"/>
    </ligand>
</feature>
<feature type="binding site" evidence="7">
    <location>
        <begin position="148"/>
        <end position="154"/>
    </location>
    <ligand>
        <name>ATP</name>
        <dbReference type="ChEBI" id="CHEBI:30616"/>
    </ligand>
</feature>
<evidence type="ECO:0000256" key="7">
    <source>
        <dbReference type="HAMAP-Rule" id="MF_00208"/>
    </source>
</evidence>
<dbReference type="Gene3D" id="3.40.1390.10">
    <property type="entry name" value="MurE/MurF, N-terminal domain"/>
    <property type="match status" value="1"/>
</dbReference>
<evidence type="ECO:0000256" key="6">
    <source>
        <dbReference type="ARBA" id="ARBA00023316"/>
    </source>
</evidence>
<keyword evidence="6 7" id="KW-0961">Cell wall biogenesis/degradation</keyword>
<keyword evidence="7" id="KW-0547">Nucleotide-binding</keyword>
<feature type="modified residue" description="N6-carboxylysine" evidence="7">
    <location>
        <position position="257"/>
    </location>
</feature>
<feature type="binding site" evidence="7">
    <location>
        <position position="225"/>
    </location>
    <ligand>
        <name>UDP-N-acetyl-alpha-D-muramoyl-L-alanyl-D-glutamate</name>
        <dbReference type="ChEBI" id="CHEBI:83900"/>
    </ligand>
</feature>
<dbReference type="Pfam" id="PF08245">
    <property type="entry name" value="Mur_ligase_M"/>
    <property type="match status" value="1"/>
</dbReference>
<evidence type="ECO:0000256" key="3">
    <source>
        <dbReference type="ARBA" id="ARBA00022960"/>
    </source>
</evidence>
<dbReference type="EMBL" id="JACHVB010000035">
    <property type="protein sequence ID" value="MBC2595365.1"/>
    <property type="molecule type" value="Genomic_DNA"/>
</dbReference>
<dbReference type="InterPro" id="IPR005761">
    <property type="entry name" value="UDP-N-AcMur-Glu-dNH2Pim_ligase"/>
</dbReference>
<keyword evidence="4 7" id="KW-0573">Peptidoglycan synthesis</keyword>
<evidence type="ECO:0000256" key="1">
    <source>
        <dbReference type="ARBA" id="ARBA00005898"/>
    </source>
</evidence>
<evidence type="ECO:0000256" key="5">
    <source>
        <dbReference type="ARBA" id="ARBA00023306"/>
    </source>
</evidence>
<dbReference type="PANTHER" id="PTHR23135:SF4">
    <property type="entry name" value="UDP-N-ACETYLMURAMOYL-L-ALANYL-D-GLUTAMATE--2,6-DIAMINOPIMELATE LIGASE MURE HOMOLOG, CHLOROPLASTIC"/>
    <property type="match status" value="1"/>
</dbReference>
<dbReference type="SUPFAM" id="SSF63418">
    <property type="entry name" value="MurE/MurF N-terminal domain"/>
    <property type="match status" value="1"/>
</dbReference>
<organism evidence="12 13">
    <name type="scientific">Ruficoccus amylovorans</name>
    <dbReference type="NCBI Taxonomy" id="1804625"/>
    <lineage>
        <taxon>Bacteria</taxon>
        <taxon>Pseudomonadati</taxon>
        <taxon>Verrucomicrobiota</taxon>
        <taxon>Opitutia</taxon>
        <taxon>Puniceicoccales</taxon>
        <taxon>Cerasicoccaceae</taxon>
        <taxon>Ruficoccus</taxon>
    </lineage>
</organism>
<dbReference type="NCBIfam" id="NF001126">
    <property type="entry name" value="PRK00139.1-4"/>
    <property type="match status" value="1"/>
</dbReference>
<keyword evidence="7" id="KW-0067">ATP-binding</keyword>
<gene>
    <name evidence="7" type="primary">murE</name>
    <name evidence="12" type="ORF">H5P28_13945</name>
</gene>
<feature type="short sequence motif" description="Meso-diaminopimelate recognition motif" evidence="7">
    <location>
        <begin position="445"/>
        <end position="448"/>
    </location>
</feature>
<feature type="domain" description="Mur ligase N-terminal catalytic" evidence="9">
    <location>
        <begin position="63"/>
        <end position="134"/>
    </location>
</feature>
<evidence type="ECO:0000256" key="4">
    <source>
        <dbReference type="ARBA" id="ARBA00022984"/>
    </source>
</evidence>
<dbReference type="InterPro" id="IPR004101">
    <property type="entry name" value="Mur_ligase_C"/>
</dbReference>
<comment type="similarity">
    <text evidence="1 7">Belongs to the MurCDEF family. MurE subfamily.</text>
</comment>
<dbReference type="PANTHER" id="PTHR23135">
    <property type="entry name" value="MUR LIGASE FAMILY MEMBER"/>
    <property type="match status" value="1"/>
</dbReference>
<dbReference type="InterPro" id="IPR036615">
    <property type="entry name" value="Mur_ligase_C_dom_sf"/>
</dbReference>
<keyword evidence="13" id="KW-1185">Reference proteome</keyword>
<dbReference type="Pfam" id="PF01225">
    <property type="entry name" value="Mur_ligase"/>
    <property type="match status" value="1"/>
</dbReference>
<feature type="binding site" evidence="7">
    <location>
        <position position="421"/>
    </location>
    <ligand>
        <name>meso-2,6-diaminopimelate</name>
        <dbReference type="ChEBI" id="CHEBI:57791"/>
    </ligand>
</feature>
<accession>A0A842HFE9</accession>